<evidence type="ECO:0000256" key="8">
    <source>
        <dbReference type="ARBA" id="ARBA00023004"/>
    </source>
</evidence>
<feature type="domain" description="Fe2OG dioxygenase" evidence="12">
    <location>
        <begin position="169"/>
        <end position="270"/>
    </location>
</feature>
<accession>A0AAV9ADD4</accession>
<dbReference type="GO" id="GO:0046872">
    <property type="term" value="F:metal ion binding"/>
    <property type="evidence" value="ECO:0007669"/>
    <property type="project" value="UniProtKB-KW"/>
</dbReference>
<name>A0AAV9ADD4_ACOGR</name>
<dbReference type="PANTHER" id="PTHR47991">
    <property type="entry name" value="OXOGLUTARATE/IRON-DEPENDENT DIOXYGENASE"/>
    <property type="match status" value="1"/>
</dbReference>
<dbReference type="Proteomes" id="UP001179952">
    <property type="component" value="Unassembled WGS sequence"/>
</dbReference>
<comment type="similarity">
    <text evidence="4 11">Belongs to the iron/ascorbate-dependent oxidoreductase family.</text>
</comment>
<dbReference type="SUPFAM" id="SSF51197">
    <property type="entry name" value="Clavaminate synthase-like"/>
    <property type="match status" value="1"/>
</dbReference>
<dbReference type="InterPro" id="IPR005123">
    <property type="entry name" value="Oxoglu/Fe-dep_dioxygenase_dom"/>
</dbReference>
<dbReference type="InterPro" id="IPR026992">
    <property type="entry name" value="DIOX_N"/>
</dbReference>
<dbReference type="GO" id="GO:0005634">
    <property type="term" value="C:nucleus"/>
    <property type="evidence" value="ECO:0007669"/>
    <property type="project" value="UniProtKB-SubCell"/>
</dbReference>
<gene>
    <name evidence="13" type="ORF">QJS04_geneDACA018395</name>
</gene>
<dbReference type="InterPro" id="IPR050295">
    <property type="entry name" value="Plant_2OG-oxidoreductases"/>
</dbReference>
<dbReference type="PROSITE" id="PS51471">
    <property type="entry name" value="FE2OG_OXY"/>
    <property type="match status" value="1"/>
</dbReference>
<evidence type="ECO:0000256" key="4">
    <source>
        <dbReference type="ARBA" id="ARBA00008056"/>
    </source>
</evidence>
<evidence type="ECO:0000313" key="14">
    <source>
        <dbReference type="Proteomes" id="UP001179952"/>
    </source>
</evidence>
<comment type="subcellular location">
    <subcellularLocation>
        <location evidence="3">Cytoplasm</location>
    </subcellularLocation>
    <subcellularLocation>
        <location evidence="2">Nucleus</location>
    </subcellularLocation>
</comment>
<keyword evidence="9" id="KW-0539">Nucleus</keyword>
<dbReference type="Gene3D" id="2.60.120.330">
    <property type="entry name" value="B-lactam Antibiotic, Isopenicillin N Synthase, Chain"/>
    <property type="match status" value="1"/>
</dbReference>
<dbReference type="AlphaFoldDB" id="A0AAV9ADD4"/>
<proteinExistence type="inferred from homology"/>
<reference evidence="13" key="2">
    <citation type="submission" date="2023-06" db="EMBL/GenBank/DDBJ databases">
        <authorList>
            <person name="Ma L."/>
            <person name="Liu K.-W."/>
            <person name="Li Z."/>
            <person name="Hsiao Y.-Y."/>
            <person name="Qi Y."/>
            <person name="Fu T."/>
            <person name="Tang G."/>
            <person name="Zhang D."/>
            <person name="Sun W.-H."/>
            <person name="Liu D.-K."/>
            <person name="Li Y."/>
            <person name="Chen G.-Z."/>
            <person name="Liu X.-D."/>
            <person name="Liao X.-Y."/>
            <person name="Jiang Y.-T."/>
            <person name="Yu X."/>
            <person name="Hao Y."/>
            <person name="Huang J."/>
            <person name="Zhao X.-W."/>
            <person name="Ke S."/>
            <person name="Chen Y.-Y."/>
            <person name="Wu W.-L."/>
            <person name="Hsu J.-L."/>
            <person name="Lin Y.-F."/>
            <person name="Huang M.-D."/>
            <person name="Li C.-Y."/>
            <person name="Huang L."/>
            <person name="Wang Z.-W."/>
            <person name="Zhao X."/>
            <person name="Zhong W.-Y."/>
            <person name="Peng D.-H."/>
            <person name="Ahmad S."/>
            <person name="Lan S."/>
            <person name="Zhang J.-S."/>
            <person name="Tsai W.-C."/>
            <person name="Van De Peer Y."/>
            <person name="Liu Z.-J."/>
        </authorList>
    </citation>
    <scope>NUCLEOTIDE SEQUENCE</scope>
    <source>
        <strain evidence="13">SCP</strain>
        <tissue evidence="13">Leaves</tissue>
    </source>
</reference>
<evidence type="ECO:0000256" key="9">
    <source>
        <dbReference type="ARBA" id="ARBA00023242"/>
    </source>
</evidence>
<dbReference type="EMBL" id="JAUJYN010000010">
    <property type="protein sequence ID" value="KAK1261981.1"/>
    <property type="molecule type" value="Genomic_DNA"/>
</dbReference>
<protein>
    <submittedName>
        <fullName evidence="13">Codeine O-demethylase</fullName>
    </submittedName>
</protein>
<keyword evidence="8 11" id="KW-0408">Iron</keyword>
<evidence type="ECO:0000256" key="2">
    <source>
        <dbReference type="ARBA" id="ARBA00004123"/>
    </source>
</evidence>
<evidence type="ECO:0000256" key="5">
    <source>
        <dbReference type="ARBA" id="ARBA00022490"/>
    </source>
</evidence>
<dbReference type="FunFam" id="2.60.120.330:FF:000015">
    <property type="entry name" value="Protein DMR6-LIKE OXYGENASE 1"/>
    <property type="match status" value="1"/>
</dbReference>
<keyword evidence="6 11" id="KW-0479">Metal-binding</keyword>
<evidence type="ECO:0000259" key="12">
    <source>
        <dbReference type="PROSITE" id="PS51471"/>
    </source>
</evidence>
<comment type="function">
    <text evidence="10">Involved in the regulation of shoot development and salicylic acid (SA) homeostasis.</text>
</comment>
<evidence type="ECO:0000256" key="6">
    <source>
        <dbReference type="ARBA" id="ARBA00022723"/>
    </source>
</evidence>
<dbReference type="InterPro" id="IPR044861">
    <property type="entry name" value="IPNS-like_FE2OG_OXY"/>
</dbReference>
<comment type="caution">
    <text evidence="13">The sequence shown here is derived from an EMBL/GenBank/DDBJ whole genome shotgun (WGS) entry which is preliminary data.</text>
</comment>
<keyword evidence="7 11" id="KW-0560">Oxidoreductase</keyword>
<dbReference type="GO" id="GO:0016491">
    <property type="term" value="F:oxidoreductase activity"/>
    <property type="evidence" value="ECO:0007669"/>
    <property type="project" value="UniProtKB-KW"/>
</dbReference>
<evidence type="ECO:0000256" key="1">
    <source>
        <dbReference type="ARBA" id="ARBA00001961"/>
    </source>
</evidence>
<evidence type="ECO:0000256" key="3">
    <source>
        <dbReference type="ARBA" id="ARBA00004496"/>
    </source>
</evidence>
<reference evidence="13" key="1">
    <citation type="journal article" date="2023" name="Nat. Commun.">
        <title>Diploid and tetraploid genomes of Acorus and the evolution of monocots.</title>
        <authorList>
            <person name="Ma L."/>
            <person name="Liu K.W."/>
            <person name="Li Z."/>
            <person name="Hsiao Y.Y."/>
            <person name="Qi Y."/>
            <person name="Fu T."/>
            <person name="Tang G.D."/>
            <person name="Zhang D."/>
            <person name="Sun W.H."/>
            <person name="Liu D.K."/>
            <person name="Li Y."/>
            <person name="Chen G.Z."/>
            <person name="Liu X.D."/>
            <person name="Liao X.Y."/>
            <person name="Jiang Y.T."/>
            <person name="Yu X."/>
            <person name="Hao Y."/>
            <person name="Huang J."/>
            <person name="Zhao X.W."/>
            <person name="Ke S."/>
            <person name="Chen Y.Y."/>
            <person name="Wu W.L."/>
            <person name="Hsu J.L."/>
            <person name="Lin Y.F."/>
            <person name="Huang M.D."/>
            <person name="Li C.Y."/>
            <person name="Huang L."/>
            <person name="Wang Z.W."/>
            <person name="Zhao X."/>
            <person name="Zhong W.Y."/>
            <person name="Peng D.H."/>
            <person name="Ahmad S."/>
            <person name="Lan S."/>
            <person name="Zhang J.S."/>
            <person name="Tsai W.C."/>
            <person name="Van de Peer Y."/>
            <person name="Liu Z.J."/>
        </authorList>
    </citation>
    <scope>NUCLEOTIDE SEQUENCE</scope>
    <source>
        <strain evidence="13">SCP</strain>
    </source>
</reference>
<dbReference type="Pfam" id="PF03171">
    <property type="entry name" value="2OG-FeII_Oxy"/>
    <property type="match status" value="1"/>
</dbReference>
<evidence type="ECO:0000256" key="11">
    <source>
        <dbReference type="RuleBase" id="RU003682"/>
    </source>
</evidence>
<keyword evidence="5" id="KW-0963">Cytoplasm</keyword>
<dbReference type="GO" id="GO:0005737">
    <property type="term" value="C:cytoplasm"/>
    <property type="evidence" value="ECO:0007669"/>
    <property type="project" value="UniProtKB-SubCell"/>
</dbReference>
<evidence type="ECO:0000256" key="10">
    <source>
        <dbReference type="ARBA" id="ARBA00059922"/>
    </source>
</evidence>
<evidence type="ECO:0000313" key="13">
    <source>
        <dbReference type="EMBL" id="KAK1261981.1"/>
    </source>
</evidence>
<dbReference type="InterPro" id="IPR027443">
    <property type="entry name" value="IPNS-like_sf"/>
</dbReference>
<organism evidence="13 14">
    <name type="scientific">Acorus gramineus</name>
    <name type="common">Dwarf sweet flag</name>
    <dbReference type="NCBI Taxonomy" id="55184"/>
    <lineage>
        <taxon>Eukaryota</taxon>
        <taxon>Viridiplantae</taxon>
        <taxon>Streptophyta</taxon>
        <taxon>Embryophyta</taxon>
        <taxon>Tracheophyta</taxon>
        <taxon>Spermatophyta</taxon>
        <taxon>Magnoliopsida</taxon>
        <taxon>Liliopsida</taxon>
        <taxon>Acoraceae</taxon>
        <taxon>Acorus</taxon>
    </lineage>
</organism>
<evidence type="ECO:0000256" key="7">
    <source>
        <dbReference type="ARBA" id="ARBA00023002"/>
    </source>
</evidence>
<comment type="cofactor">
    <cofactor evidence="1">
        <name>L-ascorbate</name>
        <dbReference type="ChEBI" id="CHEBI:38290"/>
    </cofactor>
</comment>
<keyword evidence="14" id="KW-1185">Reference proteome</keyword>
<dbReference type="Pfam" id="PF14226">
    <property type="entry name" value="DIOX_N"/>
    <property type="match status" value="1"/>
</dbReference>
<sequence length="323" mass="36672">MDRPTLEVINEATVPTINISSLNQSSHARSLVIKDIGKACREHGFFQVTNHGIDRSVINGAIDAASRFFELPAKQLQTYKSNDVCEPVRYGTSFKNGEYEKIQFWRFFLKHYAHPLHNYVRLWPENPSDYRDKMGRYAVETRRLALVITEAIMESLGLGPTYLQNKFEEGMQVMVVNCYPPCPQPELVLGLPAHTDYGCVTILLQSCEGLQVEDFEKREWSSVPDLHGSLYVQIGDHLEVLSNGRYKSVVHRATLNGDKRRISIASIHGLGLDEKVACAEELVDEGNPRAYRESSFRDFLEYLKSTGCTRESSFLNTLRIHGP</sequence>